<dbReference type="PANTHER" id="PTHR42923:SF3">
    <property type="entry name" value="PROTOPORPHYRINOGEN OXIDASE"/>
    <property type="match status" value="1"/>
</dbReference>
<dbReference type="PRINTS" id="PR00419">
    <property type="entry name" value="ADXRDTASE"/>
</dbReference>
<evidence type="ECO:0000313" key="3">
    <source>
        <dbReference type="Proteomes" id="UP000187001"/>
    </source>
</evidence>
<gene>
    <name evidence="2" type="ORF">A5742_14705</name>
</gene>
<dbReference type="InterPro" id="IPR036188">
    <property type="entry name" value="FAD/NAD-bd_sf"/>
</dbReference>
<organism evidence="2 3">
    <name type="scientific">Mycolicibacterium fortuitum</name>
    <name type="common">Mycobacterium fortuitum</name>
    <dbReference type="NCBI Taxonomy" id="1766"/>
    <lineage>
        <taxon>Bacteria</taxon>
        <taxon>Bacillati</taxon>
        <taxon>Actinomycetota</taxon>
        <taxon>Actinomycetes</taxon>
        <taxon>Mycobacteriales</taxon>
        <taxon>Mycobacteriaceae</taxon>
        <taxon>Mycolicibacterium</taxon>
    </lineage>
</organism>
<dbReference type="SUPFAM" id="SSF54373">
    <property type="entry name" value="FAD-linked reductases, C-terminal domain"/>
    <property type="match status" value="1"/>
</dbReference>
<accession>A0ABD6QD41</accession>
<name>A0ABD6QD41_MYCFO</name>
<dbReference type="Proteomes" id="UP000187001">
    <property type="component" value="Unassembled WGS sequence"/>
</dbReference>
<protein>
    <recommendedName>
        <fullName evidence="1">Amine oxidase domain-containing protein</fullName>
    </recommendedName>
</protein>
<dbReference type="Gene3D" id="1.10.3110.10">
    <property type="entry name" value="protoporphyrinogen ix oxidase, domain 3"/>
    <property type="match status" value="1"/>
</dbReference>
<dbReference type="InterPro" id="IPR002937">
    <property type="entry name" value="Amino_oxidase"/>
</dbReference>
<dbReference type="EMBL" id="MBER01000181">
    <property type="protein sequence ID" value="OMC33140.1"/>
    <property type="molecule type" value="Genomic_DNA"/>
</dbReference>
<comment type="caution">
    <text evidence="2">The sequence shown here is derived from an EMBL/GenBank/DDBJ whole genome shotgun (WGS) entry which is preliminary data.</text>
</comment>
<dbReference type="InterPro" id="IPR050464">
    <property type="entry name" value="Zeta_carotene_desat/Oxidored"/>
</dbReference>
<dbReference type="PANTHER" id="PTHR42923">
    <property type="entry name" value="PROTOPORPHYRINOGEN OXIDASE"/>
    <property type="match status" value="1"/>
</dbReference>
<dbReference type="Pfam" id="PF01593">
    <property type="entry name" value="Amino_oxidase"/>
    <property type="match status" value="1"/>
</dbReference>
<proteinExistence type="predicted"/>
<reference evidence="2 3" key="1">
    <citation type="submission" date="2016-07" db="EMBL/GenBank/DDBJ databases">
        <authorList>
            <person name="Sutton G."/>
            <person name="Brinkac L."/>
            <person name="Sanka R."/>
            <person name="Adams M."/>
            <person name="Lau E."/>
            <person name="Kumar A."/>
            <person name="Macaden R."/>
        </authorList>
    </citation>
    <scope>NUCLEOTIDE SEQUENCE [LARGE SCALE GENOMIC DNA]</scope>
    <source>
        <strain evidence="2 3">GA-0871</strain>
    </source>
</reference>
<feature type="domain" description="Amine oxidase" evidence="1">
    <location>
        <begin position="24"/>
        <end position="448"/>
    </location>
</feature>
<dbReference type="Gene3D" id="3.50.50.60">
    <property type="entry name" value="FAD/NAD(P)-binding domain"/>
    <property type="match status" value="2"/>
</dbReference>
<sequence>MSQYRSKETYVVEKWTAAVIGGGIAGMSAAYELKKAGFKVTVFESRNRVGGRICTEKHGPFLMDLGTAVYLGTSKEAVALIHEIGLGAEFVETPVSIGLPRQGVSHVLDLGTPLRSGVKSGVLSWPAKIKALRLLADVVRFRRSLGYDTYDELAVIDTETVYEYSNRSLNSELTKYLSAPLISGTWVGDVKDTSAALLLWTVRNMLVKSVFNLTSGVAGLPNRLATLVDTRVGHPVSNVTDDGSRVQVTYRDPGLGSDVTEEFDYAVIATTARPALAIFPQMDENHRGLYETARYHRLGNISMGFSARPRNMGTFAQVSPYDDPDTIAVIADHNKAPGRAPADKGLLTVLLSPSYLARNDDRDDDYLLNHALGRIEYYYGNLPGELEAQSVMRWPESVPVIDRGRFKKIAAFRKGVDPTKRVQFASDLDRIPGLNGALVSGREAAGRVTDVARMAYRPLVTRPGREAVQPGA</sequence>
<evidence type="ECO:0000259" key="1">
    <source>
        <dbReference type="Pfam" id="PF01593"/>
    </source>
</evidence>
<evidence type="ECO:0000313" key="2">
    <source>
        <dbReference type="EMBL" id="OMC33140.1"/>
    </source>
</evidence>
<dbReference type="SUPFAM" id="SSF51905">
    <property type="entry name" value="FAD/NAD(P)-binding domain"/>
    <property type="match status" value="1"/>
</dbReference>
<dbReference type="AlphaFoldDB" id="A0ABD6QD41"/>